<dbReference type="Pfam" id="PF08238">
    <property type="entry name" value="Sel1"/>
    <property type="match status" value="2"/>
</dbReference>
<keyword evidence="2" id="KW-1185">Reference proteome</keyword>
<dbReference type="InterPro" id="IPR011990">
    <property type="entry name" value="TPR-like_helical_dom_sf"/>
</dbReference>
<dbReference type="PROSITE" id="PS51257">
    <property type="entry name" value="PROKAR_LIPOPROTEIN"/>
    <property type="match status" value="1"/>
</dbReference>
<proteinExistence type="predicted"/>
<reference evidence="1 2" key="1">
    <citation type="submission" date="2019-06" db="EMBL/GenBank/DDBJ databases">
        <title>Genomic Encyclopedia of Type Strains, Phase IV (KMG-V): Genome sequencing to study the core and pangenomes of soil and plant-associated prokaryotes.</title>
        <authorList>
            <person name="Whitman W."/>
        </authorList>
    </citation>
    <scope>NUCLEOTIDE SEQUENCE [LARGE SCALE GENOMIC DNA]</scope>
    <source>
        <strain evidence="1 2">BR 11622</strain>
    </source>
</reference>
<comment type="caution">
    <text evidence="1">The sequence shown here is derived from an EMBL/GenBank/DDBJ whole genome shotgun (WGS) entry which is preliminary data.</text>
</comment>
<dbReference type="OrthoDB" id="112232at2"/>
<dbReference type="InterPro" id="IPR006597">
    <property type="entry name" value="Sel1-like"/>
</dbReference>
<sequence length="186" mass="18884">MPGRPIPARAPTPPVPALAALLLAGALSACGGVRGDPLLALSCPAPTGPVTPSQAYDRLDVAALEGLVKDNGVGPGDGPGGRVVARVLGERYRAGRGVPADPAKALAWTRAAAVVETSTTQFIVAPAVGKQPSYTVPLNRTVLTGGDPVALLELGTLYAQGRGVPRDEAVAKVLLECGRKGTQPWM</sequence>
<dbReference type="AlphaFoldDB" id="A0A560GYW3"/>
<organism evidence="1 2">
    <name type="scientific">Nitrospirillum amazonense</name>
    <dbReference type="NCBI Taxonomy" id="28077"/>
    <lineage>
        <taxon>Bacteria</taxon>
        <taxon>Pseudomonadati</taxon>
        <taxon>Pseudomonadota</taxon>
        <taxon>Alphaproteobacteria</taxon>
        <taxon>Rhodospirillales</taxon>
        <taxon>Azospirillaceae</taxon>
        <taxon>Nitrospirillum</taxon>
    </lineage>
</organism>
<dbReference type="SUPFAM" id="SSF81901">
    <property type="entry name" value="HCP-like"/>
    <property type="match status" value="1"/>
</dbReference>
<accession>A0A560GYW3</accession>
<evidence type="ECO:0000313" key="1">
    <source>
        <dbReference type="EMBL" id="TWB39215.1"/>
    </source>
</evidence>
<evidence type="ECO:0000313" key="2">
    <source>
        <dbReference type="Proteomes" id="UP000315751"/>
    </source>
</evidence>
<protein>
    <submittedName>
        <fullName evidence="1">Sel1 repeat-containing protein</fullName>
    </submittedName>
</protein>
<name>A0A560GYW3_9PROT</name>
<dbReference type="Gene3D" id="1.25.40.10">
    <property type="entry name" value="Tetratricopeptide repeat domain"/>
    <property type="match status" value="1"/>
</dbReference>
<dbReference type="EMBL" id="VITR01000011">
    <property type="protein sequence ID" value="TWB39215.1"/>
    <property type="molecule type" value="Genomic_DNA"/>
</dbReference>
<gene>
    <name evidence="1" type="ORF">FBZ90_111212</name>
</gene>
<dbReference type="Proteomes" id="UP000315751">
    <property type="component" value="Unassembled WGS sequence"/>
</dbReference>
<dbReference type="RefSeq" id="WP_145734589.1">
    <property type="nucleotide sequence ID" value="NZ_VITR01000011.1"/>
</dbReference>